<protein>
    <submittedName>
        <fullName evidence="1">Uncharacterized protein</fullName>
    </submittedName>
</protein>
<proteinExistence type="predicted"/>
<accession>W4FVQ3</accession>
<dbReference type="EMBL" id="KI913164">
    <property type="protein sequence ID" value="ETV70723.1"/>
    <property type="molecule type" value="Genomic_DNA"/>
</dbReference>
<dbReference type="AlphaFoldDB" id="W4FVQ3"/>
<reference evidence="1" key="1">
    <citation type="submission" date="2013-12" db="EMBL/GenBank/DDBJ databases">
        <title>The Genome Sequence of Aphanomyces astaci APO3.</title>
        <authorList>
            <consortium name="The Broad Institute Genomics Platform"/>
            <person name="Russ C."/>
            <person name="Tyler B."/>
            <person name="van West P."/>
            <person name="Dieguez-Uribeondo J."/>
            <person name="Young S.K."/>
            <person name="Zeng Q."/>
            <person name="Gargeya S."/>
            <person name="Fitzgerald M."/>
            <person name="Abouelleil A."/>
            <person name="Alvarado L."/>
            <person name="Chapman S.B."/>
            <person name="Gainer-Dewar J."/>
            <person name="Goldberg J."/>
            <person name="Griggs A."/>
            <person name="Gujja S."/>
            <person name="Hansen M."/>
            <person name="Howarth C."/>
            <person name="Imamovic A."/>
            <person name="Ireland A."/>
            <person name="Larimer J."/>
            <person name="McCowan C."/>
            <person name="Murphy C."/>
            <person name="Pearson M."/>
            <person name="Poon T.W."/>
            <person name="Priest M."/>
            <person name="Roberts A."/>
            <person name="Saif S."/>
            <person name="Shea T."/>
            <person name="Sykes S."/>
            <person name="Wortman J."/>
            <person name="Nusbaum C."/>
            <person name="Birren B."/>
        </authorList>
    </citation>
    <scope>NUCLEOTIDE SEQUENCE [LARGE SCALE GENOMIC DNA]</scope>
    <source>
        <strain evidence="1">APO3</strain>
    </source>
</reference>
<gene>
    <name evidence="1" type="ORF">H257_13819</name>
</gene>
<evidence type="ECO:0000313" key="1">
    <source>
        <dbReference type="EMBL" id="ETV70723.1"/>
    </source>
</evidence>
<name>W4FVQ3_APHAT</name>
<dbReference type="RefSeq" id="XP_009839787.1">
    <property type="nucleotide sequence ID" value="XM_009841485.1"/>
</dbReference>
<dbReference type="VEuPathDB" id="FungiDB:H257_13819"/>
<dbReference type="GeneID" id="20815815"/>
<sequence>MCNHTKSKKSSIAYILNADSASSLKSDTHSSPSPVLVEGDALVMAAACGAKPPTAPMEPNITGRAGHTADRGVVKWTGVRTERKLEGCAGAMAGASGVWSATVPRQRCDMGIAGRMAEGNGAKWMVAIDWGFNDTPTVVLATGT</sequence>
<organism evidence="1">
    <name type="scientific">Aphanomyces astaci</name>
    <name type="common">Crayfish plague agent</name>
    <dbReference type="NCBI Taxonomy" id="112090"/>
    <lineage>
        <taxon>Eukaryota</taxon>
        <taxon>Sar</taxon>
        <taxon>Stramenopiles</taxon>
        <taxon>Oomycota</taxon>
        <taxon>Saprolegniomycetes</taxon>
        <taxon>Saprolegniales</taxon>
        <taxon>Verrucalvaceae</taxon>
        <taxon>Aphanomyces</taxon>
    </lineage>
</organism>